<gene>
    <name evidence="3" type="ORF">IWQ62_004015</name>
</gene>
<evidence type="ECO:0000256" key="1">
    <source>
        <dbReference type="ARBA" id="ARBA00022801"/>
    </source>
</evidence>
<dbReference type="Proteomes" id="UP001150925">
    <property type="component" value="Unassembled WGS sequence"/>
</dbReference>
<dbReference type="GO" id="GO:0016787">
    <property type="term" value="F:hydrolase activity"/>
    <property type="evidence" value="ECO:0007669"/>
    <property type="project" value="UniProtKB-KW"/>
</dbReference>
<keyword evidence="1" id="KW-0378">Hydrolase</keyword>
<dbReference type="InterPro" id="IPR029058">
    <property type="entry name" value="AB_hydrolase_fold"/>
</dbReference>
<dbReference type="InterPro" id="IPR049492">
    <property type="entry name" value="BD-FAE-like_dom"/>
</dbReference>
<dbReference type="Gene3D" id="3.40.50.1820">
    <property type="entry name" value="alpha/beta hydrolase"/>
    <property type="match status" value="1"/>
</dbReference>
<dbReference type="InterPro" id="IPR050300">
    <property type="entry name" value="GDXG_lipolytic_enzyme"/>
</dbReference>
<protein>
    <recommendedName>
        <fullName evidence="2">BD-FAE-like domain-containing protein</fullName>
    </recommendedName>
</protein>
<organism evidence="3 4">
    <name type="scientific">Dispira parvispora</name>
    <dbReference type="NCBI Taxonomy" id="1520584"/>
    <lineage>
        <taxon>Eukaryota</taxon>
        <taxon>Fungi</taxon>
        <taxon>Fungi incertae sedis</taxon>
        <taxon>Zoopagomycota</taxon>
        <taxon>Kickxellomycotina</taxon>
        <taxon>Dimargaritomycetes</taxon>
        <taxon>Dimargaritales</taxon>
        <taxon>Dimargaritaceae</taxon>
        <taxon>Dispira</taxon>
    </lineage>
</organism>
<evidence type="ECO:0000259" key="2">
    <source>
        <dbReference type="Pfam" id="PF20434"/>
    </source>
</evidence>
<comment type="caution">
    <text evidence="3">The sequence shown here is derived from an EMBL/GenBank/DDBJ whole genome shotgun (WGS) entry which is preliminary data.</text>
</comment>
<keyword evidence="4" id="KW-1185">Reference proteome</keyword>
<evidence type="ECO:0000313" key="3">
    <source>
        <dbReference type="EMBL" id="KAJ1961019.1"/>
    </source>
</evidence>
<proteinExistence type="predicted"/>
<sequence length="291" mass="32771">MVEPTQVQILRDLVYHQPELKVNPYHTLDLYLPPATSTPPPVLVFVHGGFWNTGDKAEHHQLTASLCHQAKVAVASVNYRQTAPNQTPMLRFPCHLEDVAHAVGFVWAYGEQFGYNSQRMYLSGHSVGASMVALLGLCPKRYLAPVFQDHYPDADWSHLYQCLQGVIGIDGIYDFPLLISTFPHYRSRMDLIFGNHPERWPDASPRLGEVLPDVLTDKHLGRLEWCIVHSLEDELVDLPQSQDFIQYLHNLQYRVVDACHLSGSHDGVLGTSALVETMTDFLHHSSSAKAP</sequence>
<dbReference type="AlphaFoldDB" id="A0A9W8AT73"/>
<dbReference type="PANTHER" id="PTHR48081">
    <property type="entry name" value="AB HYDROLASE SUPERFAMILY PROTEIN C4A8.06C"/>
    <property type="match status" value="1"/>
</dbReference>
<reference evidence="3" key="1">
    <citation type="submission" date="2022-07" db="EMBL/GenBank/DDBJ databases">
        <title>Phylogenomic reconstructions and comparative analyses of Kickxellomycotina fungi.</title>
        <authorList>
            <person name="Reynolds N.K."/>
            <person name="Stajich J.E."/>
            <person name="Barry K."/>
            <person name="Grigoriev I.V."/>
            <person name="Crous P."/>
            <person name="Smith M.E."/>
        </authorList>
    </citation>
    <scope>NUCLEOTIDE SEQUENCE</scope>
    <source>
        <strain evidence="3">RSA 1196</strain>
    </source>
</reference>
<name>A0A9W8AT73_9FUNG</name>
<dbReference type="Pfam" id="PF20434">
    <property type="entry name" value="BD-FAE"/>
    <property type="match status" value="1"/>
</dbReference>
<evidence type="ECO:0000313" key="4">
    <source>
        <dbReference type="Proteomes" id="UP001150925"/>
    </source>
</evidence>
<dbReference type="PANTHER" id="PTHR48081:SF33">
    <property type="entry name" value="KYNURENINE FORMAMIDASE"/>
    <property type="match status" value="1"/>
</dbReference>
<accession>A0A9W8AT73</accession>
<dbReference type="OrthoDB" id="6495301at2759"/>
<feature type="domain" description="BD-FAE-like" evidence="2">
    <location>
        <begin position="28"/>
        <end position="247"/>
    </location>
</feature>
<dbReference type="SUPFAM" id="SSF53474">
    <property type="entry name" value="alpha/beta-Hydrolases"/>
    <property type="match status" value="1"/>
</dbReference>
<dbReference type="EMBL" id="JANBPY010001220">
    <property type="protein sequence ID" value="KAJ1961019.1"/>
    <property type="molecule type" value="Genomic_DNA"/>
</dbReference>